<dbReference type="GeneID" id="20213889"/>
<reference evidence="7" key="1">
    <citation type="submission" date="2012-12" db="EMBL/GenBank/DDBJ databases">
        <authorList>
            <person name="Hellsten U."/>
            <person name="Grimwood J."/>
            <person name="Chapman J.A."/>
            <person name="Shapiro H."/>
            <person name="Aerts A."/>
            <person name="Otillar R.P."/>
            <person name="Terry A.Y."/>
            <person name="Boore J.L."/>
            <person name="Simakov O."/>
            <person name="Marletaz F."/>
            <person name="Cho S.-J."/>
            <person name="Edsinger-Gonzales E."/>
            <person name="Havlak P."/>
            <person name="Kuo D.-H."/>
            <person name="Larsson T."/>
            <person name="Lv J."/>
            <person name="Arendt D."/>
            <person name="Savage R."/>
            <person name="Osoegawa K."/>
            <person name="de Jong P."/>
            <person name="Lindberg D.R."/>
            <person name="Seaver E.C."/>
            <person name="Weisblat D.A."/>
            <person name="Putnam N.H."/>
            <person name="Grigoriev I.V."/>
            <person name="Rokhsar D.S."/>
        </authorList>
    </citation>
    <scope>NUCLEOTIDE SEQUENCE</scope>
</reference>
<dbReference type="EMBL" id="AMQM01000821">
    <property type="status" value="NOT_ANNOTATED_CDS"/>
    <property type="molecule type" value="Genomic_DNA"/>
</dbReference>
<evidence type="ECO:0000313" key="6">
    <source>
        <dbReference type="EnsemblMetazoa" id="HelroP66283"/>
    </source>
</evidence>
<dbReference type="Proteomes" id="UP000015101">
    <property type="component" value="Unassembled WGS sequence"/>
</dbReference>
<evidence type="ECO:0000259" key="4">
    <source>
        <dbReference type="PROSITE" id="PS50238"/>
    </source>
</evidence>
<dbReference type="SUPFAM" id="SSF48350">
    <property type="entry name" value="GTPase activation domain, GAP"/>
    <property type="match status" value="1"/>
</dbReference>
<evidence type="ECO:0000313" key="5">
    <source>
        <dbReference type="EMBL" id="ESO02207.1"/>
    </source>
</evidence>
<dbReference type="HOGENOM" id="CLU_015883_1_1_1"/>
<reference evidence="5 7" key="2">
    <citation type="journal article" date="2013" name="Nature">
        <title>Insights into bilaterian evolution from three spiralian genomes.</title>
        <authorList>
            <person name="Simakov O."/>
            <person name="Marletaz F."/>
            <person name="Cho S.J."/>
            <person name="Edsinger-Gonzales E."/>
            <person name="Havlak P."/>
            <person name="Hellsten U."/>
            <person name="Kuo D.H."/>
            <person name="Larsson T."/>
            <person name="Lv J."/>
            <person name="Arendt D."/>
            <person name="Savage R."/>
            <person name="Osoegawa K."/>
            <person name="de Jong P."/>
            <person name="Grimwood J."/>
            <person name="Chapman J.A."/>
            <person name="Shapiro H."/>
            <person name="Aerts A."/>
            <person name="Otillar R.P."/>
            <person name="Terry A.Y."/>
            <person name="Boore J.L."/>
            <person name="Grigoriev I.V."/>
            <person name="Lindberg D.R."/>
            <person name="Seaver E.C."/>
            <person name="Weisblat D.A."/>
            <person name="Putnam N.H."/>
            <person name="Rokhsar D.S."/>
        </authorList>
    </citation>
    <scope>NUCLEOTIDE SEQUENCE</scope>
</reference>
<name>T1FYJ1_HELRO</name>
<dbReference type="EnsemblMetazoa" id="HelroT66283">
    <property type="protein sequence ID" value="HelroP66283"/>
    <property type="gene ID" value="HelroG66283"/>
</dbReference>
<sequence>NQMQVITSTGTEYMLQSDDQDVIDDWFESLTHATTLNNSMVNNFSNVKGSNVQQQDLGSHLDLSRSPLSPSMASLTTSTTNSTSTLEKSKFKEKLKLWLLKRPTKETLREKGIYKDGIFGSTLSTICEKEGSEIPLFVTHCIEAVEERGLYVDGIYRANGNMAEIQKLRFAVNTSDLLTSSSTPPPDIHVITGALKLFFRELQEPLFPYEHYNSIMNVINSKSRAQSIKNILASLPRVNYLTLTVLLQHLLVVVSHSSENRMHIQNLSIIFGPTLMWPKESDDQSLAVSMVMRSQLVDMLLQDYSFFFDSVI</sequence>
<accession>T1FYJ1</accession>
<evidence type="ECO:0000256" key="2">
    <source>
        <dbReference type="SAM" id="MobiDB-lite"/>
    </source>
</evidence>
<dbReference type="InterPro" id="IPR050729">
    <property type="entry name" value="Rho-GAP"/>
</dbReference>
<dbReference type="STRING" id="6412.T1FYJ1"/>
<evidence type="ECO:0008006" key="8">
    <source>
        <dbReference type="Google" id="ProtNLM"/>
    </source>
</evidence>
<dbReference type="GO" id="GO:0005096">
    <property type="term" value="F:GTPase activator activity"/>
    <property type="evidence" value="ECO:0007669"/>
    <property type="project" value="UniProtKB-KW"/>
</dbReference>
<dbReference type="InterPro" id="IPR001849">
    <property type="entry name" value="PH_domain"/>
</dbReference>
<dbReference type="Pfam" id="PF00620">
    <property type="entry name" value="RhoGAP"/>
    <property type="match status" value="1"/>
</dbReference>
<keyword evidence="1" id="KW-0343">GTPase activation</keyword>
<dbReference type="CTD" id="20213889"/>
<dbReference type="RefSeq" id="XP_009019615.1">
    <property type="nucleotide sequence ID" value="XM_009021367.1"/>
</dbReference>
<dbReference type="KEGG" id="hro:HELRODRAFT_66283"/>
<dbReference type="PANTHER" id="PTHR23176:SF129">
    <property type="entry name" value="RHO GTPASE ACTIVATING PROTEIN AT 16F, ISOFORM E-RELATED"/>
    <property type="match status" value="1"/>
</dbReference>
<protein>
    <recommendedName>
        <fullName evidence="8">Rho-GAP domain-containing protein</fullName>
    </recommendedName>
</protein>
<evidence type="ECO:0000259" key="3">
    <source>
        <dbReference type="PROSITE" id="PS50003"/>
    </source>
</evidence>
<dbReference type="PROSITE" id="PS50003">
    <property type="entry name" value="PH_DOMAIN"/>
    <property type="match status" value="1"/>
</dbReference>
<proteinExistence type="predicted"/>
<reference evidence="6" key="3">
    <citation type="submission" date="2015-06" db="UniProtKB">
        <authorList>
            <consortium name="EnsemblMetazoa"/>
        </authorList>
    </citation>
    <scope>IDENTIFICATION</scope>
</reference>
<dbReference type="InParanoid" id="T1FYJ1"/>
<dbReference type="InterPro" id="IPR008936">
    <property type="entry name" value="Rho_GTPase_activation_prot"/>
</dbReference>
<evidence type="ECO:0000313" key="7">
    <source>
        <dbReference type="Proteomes" id="UP000015101"/>
    </source>
</evidence>
<dbReference type="OMA" id="CFNTYLQ"/>
<feature type="region of interest" description="Disordered" evidence="2">
    <location>
        <begin position="61"/>
        <end position="83"/>
    </location>
</feature>
<dbReference type="Gene3D" id="1.10.555.10">
    <property type="entry name" value="Rho GTPase activation protein"/>
    <property type="match status" value="1"/>
</dbReference>
<evidence type="ECO:0000256" key="1">
    <source>
        <dbReference type="ARBA" id="ARBA00022468"/>
    </source>
</evidence>
<gene>
    <name evidence="6" type="primary">20213889</name>
    <name evidence="5" type="ORF">HELRODRAFT_66283</name>
</gene>
<organism evidence="6 7">
    <name type="scientific">Helobdella robusta</name>
    <name type="common">Californian leech</name>
    <dbReference type="NCBI Taxonomy" id="6412"/>
    <lineage>
        <taxon>Eukaryota</taxon>
        <taxon>Metazoa</taxon>
        <taxon>Spiralia</taxon>
        <taxon>Lophotrochozoa</taxon>
        <taxon>Annelida</taxon>
        <taxon>Clitellata</taxon>
        <taxon>Hirudinea</taxon>
        <taxon>Rhynchobdellida</taxon>
        <taxon>Glossiphoniidae</taxon>
        <taxon>Helobdella</taxon>
    </lineage>
</organism>
<dbReference type="PANTHER" id="PTHR23176">
    <property type="entry name" value="RHO/RAC/CDC GTPASE-ACTIVATING PROTEIN"/>
    <property type="match status" value="1"/>
</dbReference>
<dbReference type="InterPro" id="IPR000198">
    <property type="entry name" value="RhoGAP_dom"/>
</dbReference>
<dbReference type="OrthoDB" id="79452at2759"/>
<keyword evidence="7" id="KW-1185">Reference proteome</keyword>
<dbReference type="EMBL" id="KB096742">
    <property type="protein sequence ID" value="ESO02207.1"/>
    <property type="molecule type" value="Genomic_DNA"/>
</dbReference>
<feature type="domain" description="PH" evidence="3">
    <location>
        <begin position="1"/>
        <end position="35"/>
    </location>
</feature>
<feature type="compositionally biased region" description="Low complexity" evidence="2">
    <location>
        <begin position="74"/>
        <end position="83"/>
    </location>
</feature>
<dbReference type="PROSITE" id="PS50238">
    <property type="entry name" value="RHOGAP"/>
    <property type="match status" value="1"/>
</dbReference>
<dbReference type="GO" id="GO:0007165">
    <property type="term" value="P:signal transduction"/>
    <property type="evidence" value="ECO:0007669"/>
    <property type="project" value="InterPro"/>
</dbReference>
<dbReference type="FunFam" id="1.10.555.10:FF:000003">
    <property type="entry name" value="Putative rho GTPase-activating protein 12"/>
    <property type="match status" value="1"/>
</dbReference>
<dbReference type="SMART" id="SM00324">
    <property type="entry name" value="RhoGAP"/>
    <property type="match status" value="1"/>
</dbReference>
<dbReference type="AlphaFoldDB" id="T1FYJ1"/>
<dbReference type="eggNOG" id="KOG1450">
    <property type="taxonomic scope" value="Eukaryota"/>
</dbReference>
<feature type="domain" description="Rho-GAP" evidence="4">
    <location>
        <begin position="121"/>
        <end position="308"/>
    </location>
</feature>